<proteinExistence type="predicted"/>
<dbReference type="EMBL" id="JARMAB010000025">
    <property type="protein sequence ID" value="MED1204629.1"/>
    <property type="molecule type" value="Genomic_DNA"/>
</dbReference>
<dbReference type="Gene3D" id="6.10.140.190">
    <property type="match status" value="1"/>
</dbReference>
<dbReference type="Proteomes" id="UP001341444">
    <property type="component" value="Unassembled WGS sequence"/>
</dbReference>
<gene>
    <name evidence="3" type="ORF">P4T90_16405</name>
</gene>
<protein>
    <submittedName>
        <fullName evidence="3">PadR family transcriptional regulator</fullName>
    </submittedName>
</protein>
<organism evidence="3 4">
    <name type="scientific">Heyndrickxia acidicola</name>
    <dbReference type="NCBI Taxonomy" id="209389"/>
    <lineage>
        <taxon>Bacteria</taxon>
        <taxon>Bacillati</taxon>
        <taxon>Bacillota</taxon>
        <taxon>Bacilli</taxon>
        <taxon>Bacillales</taxon>
        <taxon>Bacillaceae</taxon>
        <taxon>Heyndrickxia</taxon>
    </lineage>
</organism>
<evidence type="ECO:0000313" key="3">
    <source>
        <dbReference type="EMBL" id="MED1204629.1"/>
    </source>
</evidence>
<feature type="domain" description="Transcription regulator PadR N-terminal" evidence="1">
    <location>
        <begin position="11"/>
        <end position="85"/>
    </location>
</feature>
<dbReference type="SUPFAM" id="SSF46785">
    <property type="entry name" value="Winged helix' DNA-binding domain"/>
    <property type="match status" value="1"/>
</dbReference>
<dbReference type="InterPro" id="IPR036390">
    <property type="entry name" value="WH_DNA-bd_sf"/>
</dbReference>
<reference evidence="3 4" key="1">
    <citation type="submission" date="2023-03" db="EMBL/GenBank/DDBJ databases">
        <title>Bacillus Genome Sequencing.</title>
        <authorList>
            <person name="Dunlap C."/>
        </authorList>
    </citation>
    <scope>NUCLEOTIDE SEQUENCE [LARGE SCALE GENOMIC DNA]</scope>
    <source>
        <strain evidence="3 4">B-23453</strain>
    </source>
</reference>
<dbReference type="InterPro" id="IPR005149">
    <property type="entry name" value="Tscrpt_reg_PadR_N"/>
</dbReference>
<dbReference type="RefSeq" id="WP_066268214.1">
    <property type="nucleotide sequence ID" value="NZ_JARMAB010000025.1"/>
</dbReference>
<comment type="caution">
    <text evidence="3">The sequence shown here is derived from an EMBL/GenBank/DDBJ whole genome shotgun (WGS) entry which is preliminary data.</text>
</comment>
<dbReference type="InterPro" id="IPR018309">
    <property type="entry name" value="Tscrpt_reg_PadR_C"/>
</dbReference>
<dbReference type="PANTHER" id="PTHR43252">
    <property type="entry name" value="TRANSCRIPTIONAL REGULATOR YQJI"/>
    <property type="match status" value="1"/>
</dbReference>
<evidence type="ECO:0000259" key="1">
    <source>
        <dbReference type="Pfam" id="PF03551"/>
    </source>
</evidence>
<dbReference type="Pfam" id="PF03551">
    <property type="entry name" value="PadR"/>
    <property type="match status" value="1"/>
</dbReference>
<evidence type="ECO:0000313" key="4">
    <source>
        <dbReference type="Proteomes" id="UP001341444"/>
    </source>
</evidence>
<dbReference type="InterPro" id="IPR036388">
    <property type="entry name" value="WH-like_DNA-bd_sf"/>
</dbReference>
<dbReference type="PANTHER" id="PTHR43252:SF6">
    <property type="entry name" value="NEGATIVE TRANSCRIPTION REGULATOR PADR"/>
    <property type="match status" value="1"/>
</dbReference>
<sequence>MSRENKSFYALLGVLLLGPATGYEIKQTIEKWLSHFWCESYGQIYPNLKRLVEENLATVKTEVQVGKPNKNIYSITDRGRQVLTEWLMKPIVSHPPVKNEFLLKLFFSQSIPLEESIEQVKQHKQKMLEISMFFEHLKIDAAAQCQEETETLYRSLTLDYSYRAVKGIIEWCDDCIHRLEKSKSPVKEEVR</sequence>
<name>A0ABU6MK10_9BACI</name>
<dbReference type="Gene3D" id="1.10.10.10">
    <property type="entry name" value="Winged helix-like DNA-binding domain superfamily/Winged helix DNA-binding domain"/>
    <property type="match status" value="1"/>
</dbReference>
<keyword evidence="4" id="KW-1185">Reference proteome</keyword>
<evidence type="ECO:0000259" key="2">
    <source>
        <dbReference type="Pfam" id="PF10400"/>
    </source>
</evidence>
<accession>A0ABU6MK10</accession>
<feature type="domain" description="Transcription regulator PadR C-terminal" evidence="2">
    <location>
        <begin position="97"/>
        <end position="180"/>
    </location>
</feature>
<dbReference type="Pfam" id="PF10400">
    <property type="entry name" value="Vir_act_alpha_C"/>
    <property type="match status" value="1"/>
</dbReference>